<evidence type="ECO:0000256" key="4">
    <source>
        <dbReference type="ARBA" id="ARBA00005225"/>
    </source>
</evidence>
<dbReference type="HAMAP" id="MF_01274">
    <property type="entry name" value="Pantothen_kinase_3"/>
    <property type="match status" value="1"/>
</dbReference>
<keyword evidence="11 16" id="KW-0067">ATP-binding</keyword>
<evidence type="ECO:0000256" key="1">
    <source>
        <dbReference type="ARBA" id="ARBA00001206"/>
    </source>
</evidence>
<accession>A0A5Q2N388</accession>
<proteinExistence type="inferred from homology"/>
<dbReference type="Proteomes" id="UP000366051">
    <property type="component" value="Chromosome"/>
</dbReference>
<dbReference type="KEGG" id="hcv:FTV88_2668"/>
<feature type="binding site" evidence="16">
    <location>
        <position position="187"/>
    </location>
    <ligand>
        <name>substrate</name>
    </ligand>
</feature>
<evidence type="ECO:0000256" key="13">
    <source>
        <dbReference type="ARBA" id="ARBA00022993"/>
    </source>
</evidence>
<dbReference type="Gene3D" id="3.30.420.40">
    <property type="match status" value="2"/>
</dbReference>
<keyword evidence="16" id="KW-0479">Metal-binding</keyword>
<dbReference type="UniPathway" id="UPA00241">
    <property type="reaction ID" value="UER00352"/>
</dbReference>
<evidence type="ECO:0000256" key="10">
    <source>
        <dbReference type="ARBA" id="ARBA00022777"/>
    </source>
</evidence>
<dbReference type="InterPro" id="IPR004619">
    <property type="entry name" value="Type_III_PanK"/>
</dbReference>
<keyword evidence="18" id="KW-1185">Reference proteome</keyword>
<evidence type="ECO:0000313" key="17">
    <source>
        <dbReference type="EMBL" id="QGG48761.1"/>
    </source>
</evidence>
<feature type="binding site" evidence="16">
    <location>
        <begin position="110"/>
        <end position="113"/>
    </location>
    <ligand>
        <name>substrate</name>
    </ligand>
</feature>
<organism evidence="17 18">
    <name type="scientific">Heliorestis convoluta</name>
    <dbReference type="NCBI Taxonomy" id="356322"/>
    <lineage>
        <taxon>Bacteria</taxon>
        <taxon>Bacillati</taxon>
        <taxon>Bacillota</taxon>
        <taxon>Clostridia</taxon>
        <taxon>Eubacteriales</taxon>
        <taxon>Heliobacteriaceae</taxon>
        <taxon>Heliorestis</taxon>
    </lineage>
</organism>
<comment type="cofactor">
    <cofactor evidence="16">
        <name>NH4(+)</name>
        <dbReference type="ChEBI" id="CHEBI:28938"/>
    </cofactor>
    <cofactor evidence="16">
        <name>K(+)</name>
        <dbReference type="ChEBI" id="CHEBI:29103"/>
    </cofactor>
    <text evidence="16">A monovalent cation. Ammonium or potassium.</text>
</comment>
<keyword evidence="13 16" id="KW-0173">Coenzyme A biosynthesis</keyword>
<dbReference type="EMBL" id="CP045875">
    <property type="protein sequence ID" value="QGG48761.1"/>
    <property type="molecule type" value="Genomic_DNA"/>
</dbReference>
<keyword evidence="9 16" id="KW-0547">Nucleotide-binding</keyword>
<evidence type="ECO:0000256" key="2">
    <source>
        <dbReference type="ARBA" id="ARBA00001958"/>
    </source>
</evidence>
<evidence type="ECO:0000256" key="16">
    <source>
        <dbReference type="HAMAP-Rule" id="MF_01274"/>
    </source>
</evidence>
<dbReference type="GO" id="GO:0046872">
    <property type="term" value="F:metal ion binding"/>
    <property type="evidence" value="ECO:0007669"/>
    <property type="project" value="UniProtKB-KW"/>
</dbReference>
<dbReference type="AlphaFoldDB" id="A0A5Q2N388"/>
<evidence type="ECO:0000256" key="6">
    <source>
        <dbReference type="ARBA" id="ARBA00012102"/>
    </source>
</evidence>
<evidence type="ECO:0000256" key="14">
    <source>
        <dbReference type="ARBA" id="ARBA00038036"/>
    </source>
</evidence>
<dbReference type="GO" id="GO:0015937">
    <property type="term" value="P:coenzyme A biosynthetic process"/>
    <property type="evidence" value="ECO:0007669"/>
    <property type="project" value="UniProtKB-UniRule"/>
</dbReference>
<dbReference type="EC" id="2.7.1.33" evidence="6 16"/>
<dbReference type="SUPFAM" id="SSF53067">
    <property type="entry name" value="Actin-like ATPase domain"/>
    <property type="match status" value="2"/>
</dbReference>
<name>A0A5Q2N388_9FIRM</name>
<dbReference type="NCBIfam" id="NF009848">
    <property type="entry name" value="PRK13318.1-6"/>
    <property type="match status" value="1"/>
</dbReference>
<dbReference type="RefSeq" id="WP_153725872.1">
    <property type="nucleotide sequence ID" value="NZ_CP045875.1"/>
</dbReference>
<feature type="binding site" evidence="16">
    <location>
        <position position="135"/>
    </location>
    <ligand>
        <name>ATP</name>
        <dbReference type="ChEBI" id="CHEBI:30616"/>
    </ligand>
</feature>
<comment type="cofactor">
    <cofactor evidence="2">
        <name>K(+)</name>
        <dbReference type="ChEBI" id="CHEBI:29103"/>
    </cofactor>
</comment>
<feature type="binding site" evidence="16">
    <location>
        <position position="132"/>
    </location>
    <ligand>
        <name>K(+)</name>
        <dbReference type="ChEBI" id="CHEBI:29103"/>
    </ligand>
</feature>
<dbReference type="InterPro" id="IPR043129">
    <property type="entry name" value="ATPase_NBD"/>
</dbReference>
<evidence type="ECO:0000256" key="9">
    <source>
        <dbReference type="ARBA" id="ARBA00022741"/>
    </source>
</evidence>
<keyword evidence="12 16" id="KW-0630">Potassium</keyword>
<feature type="active site" description="Proton acceptor" evidence="16">
    <location>
        <position position="112"/>
    </location>
</feature>
<dbReference type="GO" id="GO:0005524">
    <property type="term" value="F:ATP binding"/>
    <property type="evidence" value="ECO:0007669"/>
    <property type="project" value="UniProtKB-UniRule"/>
</dbReference>
<evidence type="ECO:0000313" key="18">
    <source>
        <dbReference type="Proteomes" id="UP000366051"/>
    </source>
</evidence>
<comment type="catalytic activity">
    <reaction evidence="1 16">
        <text>(R)-pantothenate + ATP = (R)-4'-phosphopantothenate + ADP + H(+)</text>
        <dbReference type="Rhea" id="RHEA:16373"/>
        <dbReference type="ChEBI" id="CHEBI:10986"/>
        <dbReference type="ChEBI" id="CHEBI:15378"/>
        <dbReference type="ChEBI" id="CHEBI:29032"/>
        <dbReference type="ChEBI" id="CHEBI:30616"/>
        <dbReference type="ChEBI" id="CHEBI:456216"/>
        <dbReference type="EC" id="2.7.1.33"/>
    </reaction>
</comment>
<dbReference type="GO" id="GO:0005737">
    <property type="term" value="C:cytoplasm"/>
    <property type="evidence" value="ECO:0007669"/>
    <property type="project" value="UniProtKB-SubCell"/>
</dbReference>
<evidence type="ECO:0000256" key="5">
    <source>
        <dbReference type="ARBA" id="ARBA00011738"/>
    </source>
</evidence>
<comment type="function">
    <text evidence="16">Catalyzes the phosphorylation of pantothenate (Pan), the first step in CoA biosynthesis.</text>
</comment>
<dbReference type="CDD" id="cd24015">
    <property type="entry name" value="ASKHA_NBD_PanK-III"/>
    <property type="match status" value="1"/>
</dbReference>
<comment type="caution">
    <text evidence="16">Lacks conserved residue(s) required for the propagation of feature annotation.</text>
</comment>
<evidence type="ECO:0000256" key="15">
    <source>
        <dbReference type="ARBA" id="ARBA00040883"/>
    </source>
</evidence>
<evidence type="ECO:0000256" key="7">
    <source>
        <dbReference type="ARBA" id="ARBA00022490"/>
    </source>
</evidence>
<comment type="similarity">
    <text evidence="14 16">Belongs to the type III pantothenate kinase family.</text>
</comment>
<evidence type="ECO:0000256" key="11">
    <source>
        <dbReference type="ARBA" id="ARBA00022840"/>
    </source>
</evidence>
<dbReference type="PANTHER" id="PTHR34265:SF1">
    <property type="entry name" value="TYPE III PANTOTHENATE KINASE"/>
    <property type="match status" value="1"/>
</dbReference>
<gene>
    <name evidence="16" type="primary">coaX</name>
    <name evidence="17" type="ORF">FTV88_2668</name>
</gene>
<dbReference type="GO" id="GO:0004594">
    <property type="term" value="F:pantothenate kinase activity"/>
    <property type="evidence" value="ECO:0007669"/>
    <property type="project" value="UniProtKB-UniRule"/>
</dbReference>
<comment type="subunit">
    <text evidence="5 16">Homodimer.</text>
</comment>
<protein>
    <recommendedName>
        <fullName evidence="15 16">Type III pantothenate kinase</fullName>
        <ecNumber evidence="6 16">2.7.1.33</ecNumber>
    </recommendedName>
    <alternativeName>
        <fullName evidence="16">PanK-III</fullName>
    </alternativeName>
    <alternativeName>
        <fullName evidence="16">Pantothenic acid kinase</fullName>
    </alternativeName>
</protein>
<evidence type="ECO:0000256" key="8">
    <source>
        <dbReference type="ARBA" id="ARBA00022679"/>
    </source>
</evidence>
<dbReference type="PANTHER" id="PTHR34265">
    <property type="entry name" value="TYPE III PANTOTHENATE KINASE"/>
    <property type="match status" value="1"/>
</dbReference>
<dbReference type="NCBIfam" id="NF009855">
    <property type="entry name" value="PRK13321.1"/>
    <property type="match status" value="1"/>
</dbReference>
<keyword evidence="8 16" id="KW-0808">Transferase</keyword>
<reference evidence="18" key="1">
    <citation type="submission" date="2019-11" db="EMBL/GenBank/DDBJ databases">
        <title>Genome sequence of Heliorestis convoluta strain HH, an alkaliphilic and minimalistic phototrophic bacterium from a soda lake in Egypt.</title>
        <authorList>
            <person name="Dewey E.D."/>
            <person name="Stokes L.M."/>
            <person name="Burchell B.M."/>
            <person name="Shaffer K.N."/>
            <person name="Huntington A.M."/>
            <person name="Baker J.M."/>
            <person name="Nadendla S."/>
            <person name="Giglio M.G."/>
            <person name="Touchman J.W."/>
            <person name="Blankenship R.E."/>
            <person name="Madigan M.T."/>
            <person name="Sattley W.M."/>
        </authorList>
    </citation>
    <scope>NUCLEOTIDE SEQUENCE [LARGE SCALE GENOMIC DNA]</scope>
    <source>
        <strain evidence="18">HH</strain>
    </source>
</reference>
<keyword evidence="10 16" id="KW-0418">Kinase</keyword>
<comment type="pathway">
    <text evidence="4 16">Cofactor biosynthesis; coenzyme A biosynthesis; CoA from (R)-pantothenate: step 1/5.</text>
</comment>
<dbReference type="OrthoDB" id="9804707at2"/>
<evidence type="ECO:0000256" key="12">
    <source>
        <dbReference type="ARBA" id="ARBA00022958"/>
    </source>
</evidence>
<keyword evidence="7 16" id="KW-0963">Cytoplasm</keyword>
<dbReference type="NCBIfam" id="TIGR00671">
    <property type="entry name" value="baf"/>
    <property type="match status" value="1"/>
</dbReference>
<feature type="binding site" evidence="16">
    <location>
        <begin position="6"/>
        <end position="13"/>
    </location>
    <ligand>
        <name>ATP</name>
        <dbReference type="ChEBI" id="CHEBI:30616"/>
    </ligand>
</feature>
<comment type="subcellular location">
    <subcellularLocation>
        <location evidence="3 16">Cytoplasm</location>
    </subcellularLocation>
</comment>
<dbReference type="Pfam" id="PF03309">
    <property type="entry name" value="Pan_kinase"/>
    <property type="match status" value="1"/>
</dbReference>
<sequence>MILVIDVGNSHMLLGLFSMKGKAELLYHWKLSTDPARTADEYAIQIRNLFRFAQIDHGAVTGMVISSVVPPLMPTLERMCESYFQIKPLIIGPGISTGMTIGMENPNEIGADRIVNAVAAYEQYGGPLIVVDFGTAMTFCAISAEGEYLGGAIAPGLMVATEALFARASKLPRIELTKPPMVIGKSTIQGMQSGILYGFAGQIDGIVSEMKKELGEKSRVIATGESAELIAPETEHIDIVDPLLTLQGLRIIYQRTLEDKEEGKNFCTNKH</sequence>
<evidence type="ECO:0000256" key="3">
    <source>
        <dbReference type="ARBA" id="ARBA00004496"/>
    </source>
</evidence>